<dbReference type="GO" id="GO:0003677">
    <property type="term" value="F:DNA binding"/>
    <property type="evidence" value="ECO:0007669"/>
    <property type="project" value="InterPro"/>
</dbReference>
<protein>
    <submittedName>
        <fullName evidence="3">Phage regulatory protein cI</fullName>
    </submittedName>
</protein>
<feature type="domain" description="Bacteriophage CI repressor C-terminal" evidence="2">
    <location>
        <begin position="181"/>
        <end position="278"/>
    </location>
</feature>
<feature type="domain" description="Bacteriophage CI repressor N-terminal" evidence="1">
    <location>
        <begin position="102"/>
        <end position="164"/>
    </location>
</feature>
<dbReference type="Pfam" id="PF07022">
    <property type="entry name" value="Phage_CI_repr"/>
    <property type="match status" value="2"/>
</dbReference>
<evidence type="ECO:0000259" key="1">
    <source>
        <dbReference type="Pfam" id="PF07022"/>
    </source>
</evidence>
<dbReference type="InterPro" id="IPR010982">
    <property type="entry name" value="Lambda_DNA-bd_dom_sf"/>
</dbReference>
<dbReference type="GO" id="GO:0051259">
    <property type="term" value="P:protein complex oligomerization"/>
    <property type="evidence" value="ECO:0007669"/>
    <property type="project" value="InterPro"/>
</dbReference>
<evidence type="ECO:0000313" key="4">
    <source>
        <dbReference type="Proteomes" id="UP000254817"/>
    </source>
</evidence>
<dbReference type="Pfam" id="PF16452">
    <property type="entry name" value="Phage_CI_C"/>
    <property type="match status" value="1"/>
</dbReference>
<dbReference type="Gene3D" id="2.10.109.10">
    <property type="entry name" value="Umud Fragment, subunit A"/>
    <property type="match status" value="1"/>
</dbReference>
<organism evidence="3 4">
    <name type="scientific">Escherichia coli</name>
    <dbReference type="NCBI Taxonomy" id="562"/>
    <lineage>
        <taxon>Bacteria</taxon>
        <taxon>Pseudomonadati</taxon>
        <taxon>Pseudomonadota</taxon>
        <taxon>Gammaproteobacteria</taxon>
        <taxon>Enterobacterales</taxon>
        <taxon>Enterobacteriaceae</taxon>
        <taxon>Escherichia</taxon>
    </lineage>
</organism>
<dbReference type="AlphaFoldDB" id="A0A376SD56"/>
<reference evidence="3 4" key="1">
    <citation type="submission" date="2018-06" db="EMBL/GenBank/DDBJ databases">
        <authorList>
            <consortium name="Pathogen Informatics"/>
            <person name="Doyle S."/>
        </authorList>
    </citation>
    <scope>NUCLEOTIDE SEQUENCE [LARGE SCALE GENOMIC DNA]</scope>
    <source>
        <strain evidence="3 4">NCTC11112</strain>
    </source>
</reference>
<dbReference type="GO" id="GO:0045892">
    <property type="term" value="P:negative regulation of DNA-templated transcription"/>
    <property type="evidence" value="ECO:0007669"/>
    <property type="project" value="InterPro"/>
</dbReference>
<accession>A0A376SD56</accession>
<dbReference type="InterPro" id="IPR010744">
    <property type="entry name" value="Phage_CI_N"/>
</dbReference>
<dbReference type="EMBL" id="UGAW01000002">
    <property type="protein sequence ID" value="STI48170.1"/>
    <property type="molecule type" value="Genomic_DNA"/>
</dbReference>
<feature type="domain" description="Bacteriophage CI repressor N-terminal" evidence="1">
    <location>
        <begin position="11"/>
        <end position="70"/>
    </location>
</feature>
<dbReference type="Proteomes" id="UP000254817">
    <property type="component" value="Unassembled WGS sequence"/>
</dbReference>
<gene>
    <name evidence="3" type="primary">cI</name>
    <name evidence="3" type="ORF">NCTC11112_07409</name>
</gene>
<sequence>MGIEQANADLVLERILASYGFTMQKELSDKLDIARNNISGWLQRNSIPAGVILQCSLDTGANVNWLVNGELEKSSLDLASSKSVLPTGKKLYDLIVSSGGKAVLKRILEAYGFNTQKQLGDLLEISSGTMSAWVRRDYFPGDVVVTCALDTGANLQWLATGQGAAPAKPVSTASKPQSGKMPKFQFLSGELKAIGEWACDESLVPATITDPIFVVGSKTSWIIDRGAKNFSNGLWFVAIDGAIDLCDITRLPGNRLSIKTGSTQYECDVKDVEPVGVVFLTLTKCH</sequence>
<evidence type="ECO:0000313" key="3">
    <source>
        <dbReference type="EMBL" id="STI48170.1"/>
    </source>
</evidence>
<evidence type="ECO:0000259" key="2">
    <source>
        <dbReference type="Pfam" id="PF16452"/>
    </source>
</evidence>
<dbReference type="Gene3D" id="1.10.260.40">
    <property type="entry name" value="lambda repressor-like DNA-binding domains"/>
    <property type="match status" value="2"/>
</dbReference>
<proteinExistence type="predicted"/>
<name>A0A376SD56_ECOLX</name>
<dbReference type="InterPro" id="IPR032499">
    <property type="entry name" value="Phage_CI_C"/>
</dbReference>